<dbReference type="SMART" id="SM00249">
    <property type="entry name" value="PHD"/>
    <property type="match status" value="1"/>
</dbReference>
<dbReference type="InterPro" id="IPR011011">
    <property type="entry name" value="Znf_FYVE_PHD"/>
</dbReference>
<sequence>MVGVCTICSVGTSSRSNPSLKCQGSCGGEFHMKCVKLPPSFSELSTNTGISWKCASCLQKNDSALLLDHMMQKMNPLFSSVAEIKKQNSEMVKSLEFYGGKIDDFTRKMEKFEETVKAVENTQNEVKMLREDNNRIRNDLEFLQQQGRMKNVEIRGVTEKRGENILSIIAKLCEIIDFKLERDDIDSLHRVNSFQTPNKSTEPRCIILTFTKNVTKNIFMQSAKSNREKLRAKLIDREFEDKPIYINEHLSPGNKVLYKKTRDLCATQNFKFCWIKDCKIFVKKADGDRVIQITNEDSLNKLRK</sequence>
<dbReference type="InterPro" id="IPR019787">
    <property type="entry name" value="Znf_PHD-finger"/>
</dbReference>
<reference evidence="7" key="2">
    <citation type="submission" date="2022-10" db="EMBL/GenBank/DDBJ databases">
        <authorList>
            <consortium name="ENA_rothamsted_submissions"/>
            <consortium name="culmorum"/>
            <person name="King R."/>
        </authorList>
    </citation>
    <scope>NUCLEOTIDE SEQUENCE</scope>
</reference>
<keyword evidence="3" id="KW-0862">Zinc</keyword>
<dbReference type="Pfam" id="PF00628">
    <property type="entry name" value="PHD"/>
    <property type="match status" value="1"/>
</dbReference>
<dbReference type="InterPro" id="IPR004244">
    <property type="entry name" value="Transposase_22"/>
</dbReference>
<dbReference type="Proteomes" id="UP001153737">
    <property type="component" value="Chromosome 5"/>
</dbReference>
<dbReference type="GO" id="GO:0008270">
    <property type="term" value="F:zinc ion binding"/>
    <property type="evidence" value="ECO:0007669"/>
    <property type="project" value="UniProtKB-KW"/>
</dbReference>
<dbReference type="EMBL" id="OU896711">
    <property type="protein sequence ID" value="CAH1170776.1"/>
    <property type="molecule type" value="Genomic_DNA"/>
</dbReference>
<dbReference type="Pfam" id="PF25298">
    <property type="entry name" value="Baculo_FP_2nd"/>
    <property type="match status" value="1"/>
</dbReference>
<dbReference type="SUPFAM" id="SSF57903">
    <property type="entry name" value="FYVE/PHD zinc finger"/>
    <property type="match status" value="1"/>
</dbReference>
<evidence type="ECO:0000256" key="5">
    <source>
        <dbReference type="SAM" id="Coils"/>
    </source>
</evidence>
<dbReference type="Gene3D" id="3.30.70.1820">
    <property type="entry name" value="L1 transposable element, RRM domain"/>
    <property type="match status" value="1"/>
</dbReference>
<accession>A0A9P0DUZ6</accession>
<evidence type="ECO:0000256" key="3">
    <source>
        <dbReference type="ARBA" id="ARBA00022833"/>
    </source>
</evidence>
<dbReference type="InterPro" id="IPR057251">
    <property type="entry name" value="FP_C"/>
</dbReference>
<dbReference type="InterPro" id="IPR013083">
    <property type="entry name" value="Znf_RING/FYVE/PHD"/>
</dbReference>
<dbReference type="PROSITE" id="PS50016">
    <property type="entry name" value="ZF_PHD_2"/>
    <property type="match status" value="1"/>
</dbReference>
<evidence type="ECO:0000313" key="7">
    <source>
        <dbReference type="EMBL" id="CAH1170776.1"/>
    </source>
</evidence>
<feature type="coiled-coil region" evidence="5">
    <location>
        <begin position="102"/>
        <end position="146"/>
    </location>
</feature>
<dbReference type="Gene3D" id="3.30.40.10">
    <property type="entry name" value="Zinc/RING finger domain, C3HC4 (zinc finger)"/>
    <property type="match status" value="1"/>
</dbReference>
<feature type="domain" description="PHD-type" evidence="6">
    <location>
        <begin position="2"/>
        <end position="60"/>
    </location>
</feature>
<organism evidence="7 8">
    <name type="scientific">Phaedon cochleariae</name>
    <name type="common">Mustard beetle</name>
    <dbReference type="NCBI Taxonomy" id="80249"/>
    <lineage>
        <taxon>Eukaryota</taxon>
        <taxon>Metazoa</taxon>
        <taxon>Ecdysozoa</taxon>
        <taxon>Arthropoda</taxon>
        <taxon>Hexapoda</taxon>
        <taxon>Insecta</taxon>
        <taxon>Pterygota</taxon>
        <taxon>Neoptera</taxon>
        <taxon>Endopterygota</taxon>
        <taxon>Coleoptera</taxon>
        <taxon>Polyphaga</taxon>
        <taxon>Cucujiformia</taxon>
        <taxon>Chrysomeloidea</taxon>
        <taxon>Chrysomelidae</taxon>
        <taxon>Chrysomelinae</taxon>
        <taxon>Chrysomelini</taxon>
        <taxon>Phaedon</taxon>
    </lineage>
</organism>
<reference evidence="7" key="1">
    <citation type="submission" date="2022-01" db="EMBL/GenBank/DDBJ databases">
        <authorList>
            <person name="King R."/>
        </authorList>
    </citation>
    <scope>NUCLEOTIDE SEQUENCE</scope>
</reference>
<keyword evidence="1" id="KW-0479">Metal-binding</keyword>
<dbReference type="OrthoDB" id="6761697at2759"/>
<dbReference type="AlphaFoldDB" id="A0A9P0DUZ6"/>
<evidence type="ECO:0000313" key="8">
    <source>
        <dbReference type="Proteomes" id="UP001153737"/>
    </source>
</evidence>
<evidence type="ECO:0000259" key="6">
    <source>
        <dbReference type="PROSITE" id="PS50016"/>
    </source>
</evidence>
<gene>
    <name evidence="7" type="ORF">PHAECO_LOCUS8958</name>
</gene>
<protein>
    <recommendedName>
        <fullName evidence="6">PHD-type domain-containing protein</fullName>
    </recommendedName>
</protein>
<name>A0A9P0DUZ6_PHACE</name>
<dbReference type="InterPro" id="IPR001965">
    <property type="entry name" value="Znf_PHD"/>
</dbReference>
<keyword evidence="8" id="KW-1185">Reference proteome</keyword>
<dbReference type="InterPro" id="IPR019786">
    <property type="entry name" value="Zinc_finger_PHD-type_CS"/>
</dbReference>
<dbReference type="PROSITE" id="PS01359">
    <property type="entry name" value="ZF_PHD_1"/>
    <property type="match status" value="1"/>
</dbReference>
<proteinExistence type="predicted"/>
<evidence type="ECO:0000256" key="4">
    <source>
        <dbReference type="PROSITE-ProRule" id="PRU00146"/>
    </source>
</evidence>
<evidence type="ECO:0000256" key="1">
    <source>
        <dbReference type="ARBA" id="ARBA00022723"/>
    </source>
</evidence>
<keyword evidence="2 4" id="KW-0863">Zinc-finger</keyword>
<keyword evidence="5" id="KW-0175">Coiled coil</keyword>
<evidence type="ECO:0000256" key="2">
    <source>
        <dbReference type="ARBA" id="ARBA00022771"/>
    </source>
</evidence>
<dbReference type="PANTHER" id="PTHR11505">
    <property type="entry name" value="L1 TRANSPOSABLE ELEMENT-RELATED"/>
    <property type="match status" value="1"/>
</dbReference>